<dbReference type="Proteomes" id="UP000722989">
    <property type="component" value="Unassembled WGS sequence"/>
</dbReference>
<evidence type="ECO:0008006" key="3">
    <source>
        <dbReference type="Google" id="ProtNLM"/>
    </source>
</evidence>
<comment type="caution">
    <text evidence="1">The sequence shown here is derived from an EMBL/GenBank/DDBJ whole genome shotgun (WGS) entry which is preliminary data.</text>
</comment>
<name>A0ABX0XRX0_9ACTN</name>
<keyword evidence="2" id="KW-1185">Reference proteome</keyword>
<protein>
    <recommendedName>
        <fullName evidence="3">Leucine-rich repeat domain-containing protein</fullName>
    </recommendedName>
</protein>
<dbReference type="InterPro" id="IPR032675">
    <property type="entry name" value="LRR_dom_sf"/>
</dbReference>
<evidence type="ECO:0000313" key="1">
    <source>
        <dbReference type="EMBL" id="NJC68760.1"/>
    </source>
</evidence>
<reference evidence="1 2" key="1">
    <citation type="submission" date="2020-03" db="EMBL/GenBank/DDBJ databases">
        <title>WGS of the type strain of Planosporangium spp.</title>
        <authorList>
            <person name="Thawai C."/>
        </authorList>
    </citation>
    <scope>NUCLEOTIDE SEQUENCE [LARGE SCALE GENOMIC DNA]</scope>
    <source>
        <strain evidence="1 2">TBRC 5610</strain>
    </source>
</reference>
<dbReference type="SUPFAM" id="SSF52058">
    <property type="entry name" value="L domain-like"/>
    <property type="match status" value="1"/>
</dbReference>
<dbReference type="EMBL" id="JAATVY010000002">
    <property type="protein sequence ID" value="NJC68760.1"/>
    <property type="molecule type" value="Genomic_DNA"/>
</dbReference>
<sequence>MRPLDPHETTVVLRGDLRSDLPAIFELLRPRPDVHVAVTAGWDIPDLDWLADLPPLRSLSITDLLELRDISGLVHHAATLVSLQLGVSRRSVLLAPLADMTALRQLYLTKLGPLRQVEPTLAALCQLEHLTLHSVTLADSECLLGMSRLRALALKLGGTRDLSVLPRLPALEFFEAWQVRGLDSVEPIGSCGQLRAVFLQTLSRVAALPDLAGATQLAHLYLEHLTAFTDLSPLRAVPALEQLWLIDMPQLRVGHLEPLVGHPALRAVALGLGSLARNRDAAELLKLPAPDRTVLSQYAAGTMGLPPVGLSAAVRADRPGA</sequence>
<gene>
    <name evidence="1" type="ORF">HC031_03315</name>
</gene>
<accession>A0ABX0XRX0</accession>
<dbReference type="Gene3D" id="3.80.10.10">
    <property type="entry name" value="Ribonuclease Inhibitor"/>
    <property type="match status" value="1"/>
</dbReference>
<evidence type="ECO:0000313" key="2">
    <source>
        <dbReference type="Proteomes" id="UP000722989"/>
    </source>
</evidence>
<dbReference type="RefSeq" id="WP_167923660.1">
    <property type="nucleotide sequence ID" value="NZ_JAATVY010000002.1"/>
</dbReference>
<proteinExistence type="predicted"/>
<organism evidence="1 2">
    <name type="scientific">Planosporangium thailandense</name>
    <dbReference type="NCBI Taxonomy" id="765197"/>
    <lineage>
        <taxon>Bacteria</taxon>
        <taxon>Bacillati</taxon>
        <taxon>Actinomycetota</taxon>
        <taxon>Actinomycetes</taxon>
        <taxon>Micromonosporales</taxon>
        <taxon>Micromonosporaceae</taxon>
        <taxon>Planosporangium</taxon>
    </lineage>
</organism>